<gene>
    <name evidence="1" type="ORF">FCALED_LOCUS12039</name>
</gene>
<dbReference type="EMBL" id="CAJVPQ010005513">
    <property type="protein sequence ID" value="CAG8671422.1"/>
    <property type="molecule type" value="Genomic_DNA"/>
</dbReference>
<dbReference type="Proteomes" id="UP000789570">
    <property type="component" value="Unassembled WGS sequence"/>
</dbReference>
<evidence type="ECO:0000313" key="2">
    <source>
        <dbReference type="Proteomes" id="UP000789570"/>
    </source>
</evidence>
<evidence type="ECO:0000313" key="1">
    <source>
        <dbReference type="EMBL" id="CAG8671422.1"/>
    </source>
</evidence>
<name>A0A9N9EGY1_9GLOM</name>
<organism evidence="1 2">
    <name type="scientific">Funneliformis caledonium</name>
    <dbReference type="NCBI Taxonomy" id="1117310"/>
    <lineage>
        <taxon>Eukaryota</taxon>
        <taxon>Fungi</taxon>
        <taxon>Fungi incertae sedis</taxon>
        <taxon>Mucoromycota</taxon>
        <taxon>Glomeromycotina</taxon>
        <taxon>Glomeromycetes</taxon>
        <taxon>Glomerales</taxon>
        <taxon>Glomeraceae</taxon>
        <taxon>Funneliformis</taxon>
    </lineage>
</organism>
<dbReference type="AlphaFoldDB" id="A0A9N9EGY1"/>
<comment type="caution">
    <text evidence="1">The sequence shown here is derived from an EMBL/GenBank/DDBJ whole genome shotgun (WGS) entry which is preliminary data.</text>
</comment>
<reference evidence="1" key="1">
    <citation type="submission" date="2021-06" db="EMBL/GenBank/DDBJ databases">
        <authorList>
            <person name="Kallberg Y."/>
            <person name="Tangrot J."/>
            <person name="Rosling A."/>
        </authorList>
    </citation>
    <scope>NUCLEOTIDE SEQUENCE</scope>
    <source>
        <strain evidence="1">UK204</strain>
    </source>
</reference>
<accession>A0A9N9EGY1</accession>
<proteinExistence type="predicted"/>
<sequence>SQSYNTTISPDGIIPVITKEDVKCLRLKIDWISSEQTEDALHNNVLFSP</sequence>
<protein>
    <submittedName>
        <fullName evidence="1">16085_t:CDS:1</fullName>
    </submittedName>
</protein>
<feature type="non-terminal residue" evidence="1">
    <location>
        <position position="49"/>
    </location>
</feature>
<keyword evidence="2" id="KW-1185">Reference proteome</keyword>
<dbReference type="OrthoDB" id="10511470at2759"/>